<protein>
    <submittedName>
        <fullName evidence="2">11326_t:CDS:1</fullName>
    </submittedName>
</protein>
<keyword evidence="3" id="KW-1185">Reference proteome</keyword>
<name>A0A9N8WHQ6_9GLOM</name>
<evidence type="ECO:0000256" key="1">
    <source>
        <dbReference type="SAM" id="MobiDB-lite"/>
    </source>
</evidence>
<proteinExistence type="predicted"/>
<evidence type="ECO:0000313" key="2">
    <source>
        <dbReference type="EMBL" id="CAG8484819.1"/>
    </source>
</evidence>
<dbReference type="AlphaFoldDB" id="A0A9N8WHQ6"/>
<dbReference type="Proteomes" id="UP000789572">
    <property type="component" value="Unassembled WGS sequence"/>
</dbReference>
<reference evidence="2" key="1">
    <citation type="submission" date="2021-06" db="EMBL/GenBank/DDBJ databases">
        <authorList>
            <person name="Kallberg Y."/>
            <person name="Tangrot J."/>
            <person name="Rosling A."/>
        </authorList>
    </citation>
    <scope>NUCLEOTIDE SEQUENCE</scope>
    <source>
        <strain evidence="2">IA702</strain>
    </source>
</reference>
<dbReference type="EMBL" id="CAJVPJ010000141">
    <property type="protein sequence ID" value="CAG8484819.1"/>
    <property type="molecule type" value="Genomic_DNA"/>
</dbReference>
<sequence>MDFYKNRAVEDWTCKNLVEFYRDTSGQQSRKRLLDSINKDLKKVKEANSEFDPTRKKKAQRIIDNWKDWTMTGDDTGFKFEFHQVQQQVLATGNTVSIDNIDNRRLTGKHRRDDGEETADEADVALPKKTKKMKTPQTKRPKAINNYESEEDNGNGNEQNDSENGDEQEVNTFASFDLIYQSLNPTQMWTLESSGRIVEKVIYEYARTLRHESCLHSFIINDVDKKTRALFRNDEWKEILSTNLKHVPKIAKPITELLKKYSVTNLPLFRKIIFEPFLPNNTSYSNEEHFDLNYINHAYRAIHTLWEKNNNFTLNPSSRLEGWYQHNIWSPLIDPAFRNLEIDLICGE</sequence>
<dbReference type="OrthoDB" id="2447334at2759"/>
<feature type="region of interest" description="Disordered" evidence="1">
    <location>
        <begin position="102"/>
        <end position="167"/>
    </location>
</feature>
<evidence type="ECO:0000313" key="3">
    <source>
        <dbReference type="Proteomes" id="UP000789572"/>
    </source>
</evidence>
<feature type="non-terminal residue" evidence="2">
    <location>
        <position position="1"/>
    </location>
</feature>
<feature type="compositionally biased region" description="Basic residues" evidence="1">
    <location>
        <begin position="128"/>
        <end position="142"/>
    </location>
</feature>
<accession>A0A9N8WHQ6</accession>
<organism evidence="2 3">
    <name type="scientific">Paraglomus occultum</name>
    <dbReference type="NCBI Taxonomy" id="144539"/>
    <lineage>
        <taxon>Eukaryota</taxon>
        <taxon>Fungi</taxon>
        <taxon>Fungi incertae sedis</taxon>
        <taxon>Mucoromycota</taxon>
        <taxon>Glomeromycotina</taxon>
        <taxon>Glomeromycetes</taxon>
        <taxon>Paraglomerales</taxon>
        <taxon>Paraglomeraceae</taxon>
        <taxon>Paraglomus</taxon>
    </lineage>
</organism>
<comment type="caution">
    <text evidence="2">The sequence shown here is derived from an EMBL/GenBank/DDBJ whole genome shotgun (WGS) entry which is preliminary data.</text>
</comment>
<gene>
    <name evidence="2" type="ORF">POCULU_LOCUS1744</name>
</gene>